<accession>A0ACC7MLJ5</accession>
<gene>
    <name evidence="1" type="ORF">QPK29_030930</name>
</gene>
<protein>
    <submittedName>
        <fullName evidence="1">Efflux RND transporter permease subunit</fullName>
    </submittedName>
</protein>
<organism evidence="1 2">
    <name type="scientific">Massilia orientalis</name>
    <dbReference type="NCBI Taxonomy" id="3050128"/>
    <lineage>
        <taxon>Bacteria</taxon>
        <taxon>Pseudomonadati</taxon>
        <taxon>Pseudomonadota</taxon>
        <taxon>Betaproteobacteria</taxon>
        <taxon>Burkholderiales</taxon>
        <taxon>Oxalobacteraceae</taxon>
        <taxon>Telluria group</taxon>
        <taxon>Massilia</taxon>
    </lineage>
</organism>
<reference evidence="1" key="1">
    <citation type="submission" date="2024-11" db="EMBL/GenBank/DDBJ databases">
        <title>Description of Massilia orientalis sp. nov., isolated from rhizosphere soil of Ageratina adenophora.</title>
        <authorList>
            <person name="Wang Y."/>
        </authorList>
    </citation>
    <scope>NUCLEOTIDE SEQUENCE</scope>
    <source>
        <strain evidence="1">YIM B02787</strain>
    </source>
</reference>
<name>A0ACC7MLJ5_9BURK</name>
<dbReference type="Proteomes" id="UP001168096">
    <property type="component" value="Unassembled WGS sequence"/>
</dbReference>
<sequence length="1034" mass="113787">MRGFNLSRWALEHIPLTRYLIAALLIGGIISYGKLGQDEDPPFTFRVMVMTAYWPGATSVQMAQQVADKLEQKLQETPHIDKLRSFSKPGETTIIIELKESTPPAEVQGVWYQVRKKVGDIAGTLPPGVIGPFFNDEFGDTYGSIFALSGDGFTYAEMRDYADFVRQQLLAVPLVSKVEQFGVQQEKVNILFSQQKFAQLGIPFEQIVNQIATQNGIESAGVLVTPLENLQVRVTGGLKTAKQLEDLSLRAGNTTFRLGDFARVERAYEDPPHDKMRFNGKDVIGLGVSMEKGGNIIELGKGLEQTVERIRRQLPVGIELERVSNQPAAVTASVSEFMHSLIEAVVVVLVVSFVALGLHTKPKLRLDVRPGLVVALTIPLVLAITFLFMRVFDISLHKISLGALIIALGLLVDDAIIAVEMMVRKMEEGMSRFDAATFAYTSTAFPMLTGTLITAAGFLPIGLAKSAAGEYTFSMFSVNAIALLVSWVVAVTFTPYIGFILLRVKPHGEGHHDVFDTPMYQRFRRLVDRCVEWRKTTIVLSLAVFFLGVFGFKFIEKQFFPDSSRPELMVEMWAPEGTSFAVNETLAKKFEAFARAQRETDSVTSYIGTGSPRFYLPLDQIFPASNVSQFVVLPKNVHQRDALKRKIEDKFKSDFPEVRGRVKLLPNGPPVPYPVQFQVMGPDIGVVRKVADQVKEIMIANPNTVGVNDNWNESVKVLRLELDQDKMRALGVTSQTVRRTIATLLSGTTVGQFRESNRLIDIVVRQPLDERSNMSVLANTNVPTPSGRAVPLSQLARIEFVWEPGVVQRYGREWAITVQSDVVEGVQGPTVSDQVNAKLDVLRAKLPAGYRIKLEGAAANSSTAEESISANVPLVLFIVFTLLMLQLHSFSRAVMVFLTGPLGIAGAAMGLLVFNAPFGFVANLGVIALFGMVVRNSVILVDQIEKDIAAGHPAWEAIVESAVRRCRPILLTAAAAALAMIPLSRSVFWGPMAIAIMGGLLVATALTLLFLPALYAAWFRVKRPVRAREAALNP</sequence>
<comment type="caution">
    <text evidence="1">The sequence shown here is derived from an EMBL/GenBank/DDBJ whole genome shotgun (WGS) entry which is preliminary data.</text>
</comment>
<dbReference type="EMBL" id="JASNRB020000035">
    <property type="protein sequence ID" value="MFJ1472154.1"/>
    <property type="molecule type" value="Genomic_DNA"/>
</dbReference>
<evidence type="ECO:0000313" key="1">
    <source>
        <dbReference type="EMBL" id="MFJ1472154.1"/>
    </source>
</evidence>
<evidence type="ECO:0000313" key="2">
    <source>
        <dbReference type="Proteomes" id="UP001168096"/>
    </source>
</evidence>
<keyword evidence="2" id="KW-1185">Reference proteome</keyword>
<proteinExistence type="predicted"/>